<feature type="compositionally biased region" description="Low complexity" evidence="1">
    <location>
        <begin position="159"/>
        <end position="181"/>
    </location>
</feature>
<reference evidence="2" key="1">
    <citation type="submission" date="2021-01" db="EMBL/GenBank/DDBJ databases">
        <authorList>
            <person name="Corre E."/>
            <person name="Pelletier E."/>
            <person name="Niang G."/>
            <person name="Scheremetjew M."/>
            <person name="Finn R."/>
            <person name="Kale V."/>
            <person name="Holt S."/>
            <person name="Cochrane G."/>
            <person name="Meng A."/>
            <person name="Brown T."/>
            <person name="Cohen L."/>
        </authorList>
    </citation>
    <scope>NUCLEOTIDE SEQUENCE</scope>
    <source>
        <strain evidence="2">GSO104</strain>
    </source>
</reference>
<name>A0A7S4RMJ9_9STRA</name>
<feature type="region of interest" description="Disordered" evidence="1">
    <location>
        <begin position="607"/>
        <end position="664"/>
    </location>
</feature>
<feature type="compositionally biased region" description="Polar residues" evidence="1">
    <location>
        <begin position="639"/>
        <end position="649"/>
    </location>
</feature>
<dbReference type="Gene3D" id="3.40.50.1820">
    <property type="entry name" value="alpha/beta hydrolase"/>
    <property type="match status" value="1"/>
</dbReference>
<feature type="region of interest" description="Disordered" evidence="1">
    <location>
        <begin position="692"/>
        <end position="718"/>
    </location>
</feature>
<feature type="region of interest" description="Disordered" evidence="1">
    <location>
        <begin position="1"/>
        <end position="28"/>
    </location>
</feature>
<accession>A0A7S4RMJ9</accession>
<gene>
    <name evidence="2" type="ORF">DBRI00130_LOCUS20356</name>
</gene>
<proteinExistence type="predicted"/>
<feature type="region of interest" description="Disordered" evidence="1">
    <location>
        <begin position="260"/>
        <end position="343"/>
    </location>
</feature>
<dbReference type="EMBL" id="HBNS01025822">
    <property type="protein sequence ID" value="CAE4617626.1"/>
    <property type="molecule type" value="Transcribed_RNA"/>
</dbReference>
<feature type="region of interest" description="Disordered" evidence="1">
    <location>
        <begin position="159"/>
        <end position="203"/>
    </location>
</feature>
<dbReference type="SUPFAM" id="SSF53474">
    <property type="entry name" value="alpha/beta-Hydrolases"/>
    <property type="match status" value="1"/>
</dbReference>
<feature type="compositionally biased region" description="Basic and acidic residues" evidence="1">
    <location>
        <begin position="653"/>
        <end position="664"/>
    </location>
</feature>
<sequence length="880" mass="97151">MNQTDGILDDSQSDRNKNGTSSAKSGCKLRPDEGLDAISSLAPGSLSSELLVGGTNTVYAWLTQWLADNLGYDVGSIVGLPYDWRLSPDVMEDRDGFLTLTRRRLEAAVKSNGLPGIMVAHSMGNVIFRYFLEWLRNEMREEAYARYVKRAERRAATAVQQSTGTAAAVASAQETTTETSSNGGGSGSSTSSSTLPGWMGGVPPHKVDFDSIADFIQSSGDGGDIERPGVFGQGDAKIGDRMHTFANSVVAGIDDLLRTYFPNPSDTKNRRDKEGSNDPIVPPFPSRPSSMSSDYSSNTEKQPEGENGRRPEQNSKDQHQQHQHRHQQQAGGSINNGDDKNGRHAPLWELAQMEGDANWIEWINDHIWTYVGLSAPLLGAVNPLRAVLSGENMGLPITDEVARGLELSFGSTHTVNPISTKMGFCDNENAFDSFGKNETASSTANDMEQIRINRANLACLDELVSGIEESRKGNPLSQEDPWKGYNALRLLLKERIDWDSDFPMIQVSKEQCQKSEKARPCAVREELNFGPQDVQNGALFTNFHEIWNEENDPLLIKREQLETSFWNTPFQNILRTTWDRPHIKHVIMAYGVDVPTEVGYVYRKEEEYEEGGEASSFPSDSTADDENGDSPVKSDTESDASTAESSKNGNRSRKTDTKITEKRYDGTPGLHKIIWEEAHGKLMEVPTVTKPTSLTESLYKKKKPKKQALNGGDGNGKLHHSGDGTIPYLSLSWAHTWLLHATRAMRHSGHATKEGERISDDNALDSILITHRPKGGSEWIKGYAKNRGKDGEDGANGKGSSDSNPADDDTGTRHPHGTKYKPEMHRYQSEGKSRSTGMEYTTTVIEAIGVEHKETTRNYDILAAVFTDVLNYMHDDFGLV</sequence>
<feature type="compositionally biased region" description="Basic and acidic residues" evidence="1">
    <location>
        <begin position="267"/>
        <end position="276"/>
    </location>
</feature>
<feature type="region of interest" description="Disordered" evidence="1">
    <location>
        <begin position="778"/>
        <end position="837"/>
    </location>
</feature>
<dbReference type="GO" id="GO:0008374">
    <property type="term" value="F:O-acyltransferase activity"/>
    <property type="evidence" value="ECO:0007669"/>
    <property type="project" value="InterPro"/>
</dbReference>
<dbReference type="InterPro" id="IPR029058">
    <property type="entry name" value="AB_hydrolase_fold"/>
</dbReference>
<organism evidence="2">
    <name type="scientific">Ditylum brightwellii</name>
    <dbReference type="NCBI Taxonomy" id="49249"/>
    <lineage>
        <taxon>Eukaryota</taxon>
        <taxon>Sar</taxon>
        <taxon>Stramenopiles</taxon>
        <taxon>Ochrophyta</taxon>
        <taxon>Bacillariophyta</taxon>
        <taxon>Mediophyceae</taxon>
        <taxon>Lithodesmiophycidae</taxon>
        <taxon>Lithodesmiales</taxon>
        <taxon>Lithodesmiaceae</taxon>
        <taxon>Ditylum</taxon>
    </lineage>
</organism>
<protein>
    <recommendedName>
        <fullName evidence="3">Phospholipid:diacylglycerol acyltransferase</fullName>
    </recommendedName>
</protein>
<dbReference type="InterPro" id="IPR003386">
    <property type="entry name" value="LACT/PDAT_acylTrfase"/>
</dbReference>
<evidence type="ECO:0000313" key="2">
    <source>
        <dbReference type="EMBL" id="CAE4617626.1"/>
    </source>
</evidence>
<evidence type="ECO:0008006" key="3">
    <source>
        <dbReference type="Google" id="ProtNLM"/>
    </source>
</evidence>
<feature type="compositionally biased region" description="Basic and acidic residues" evidence="1">
    <location>
        <begin position="820"/>
        <end position="833"/>
    </location>
</feature>
<evidence type="ECO:0000256" key="1">
    <source>
        <dbReference type="SAM" id="MobiDB-lite"/>
    </source>
</evidence>
<feature type="compositionally biased region" description="Low complexity" evidence="1">
    <location>
        <begin position="287"/>
        <end position="297"/>
    </location>
</feature>
<dbReference type="AlphaFoldDB" id="A0A7S4RMJ9"/>
<feature type="compositionally biased region" description="Basic and acidic residues" evidence="1">
    <location>
        <begin position="301"/>
        <end position="320"/>
    </location>
</feature>
<dbReference type="PANTHER" id="PTHR11440">
    <property type="entry name" value="LECITHIN-CHOLESTEROL ACYLTRANSFERASE-RELATED"/>
    <property type="match status" value="1"/>
</dbReference>
<dbReference type="Pfam" id="PF02450">
    <property type="entry name" value="LCAT"/>
    <property type="match status" value="2"/>
</dbReference>
<dbReference type="GO" id="GO:0006629">
    <property type="term" value="P:lipid metabolic process"/>
    <property type="evidence" value="ECO:0007669"/>
    <property type="project" value="InterPro"/>
</dbReference>